<dbReference type="AlphaFoldDB" id="C5LGF1"/>
<evidence type="ECO:0000256" key="4">
    <source>
        <dbReference type="ARBA" id="ARBA00022801"/>
    </source>
</evidence>
<keyword evidence="5" id="KW-0472">Membrane</keyword>
<dbReference type="Pfam" id="PF10230">
    <property type="entry name" value="LIDHydrolase"/>
    <property type="match status" value="1"/>
</dbReference>
<accession>C5LGF1</accession>
<dbReference type="SUPFAM" id="SSF53474">
    <property type="entry name" value="alpha/beta-Hydrolases"/>
    <property type="match status" value="1"/>
</dbReference>
<sequence>MTVKLTRSASNKCDSTSAITTASDVSVESCTRVQKASGGSSKNKRHLLLRRVTSDVNSDSFWLIEREISEDAPYAGMLIVLIPGNPAVVSVYREFAMMLVTKLKGAEVLVEGHAGHSQHSQQQFTTLQEQVAHHVRLLSRRIDPTKHERVLLLGHSIGAFILLAFLQRICHNFPTVKFQVGLLAPTICRFSNYNSLRYYTRPGLAVLAWFRPILSCLLALVPATVPMRDAGREICRGRFLRNVERMLSWELQEMPLEPNVNVLMRVEGAFCIHVTIDKYTNSDLRAKVQKKFMASMPEGCGQVRTIEAHHNFLDEEDVPKMVDAIASCVEA</sequence>
<dbReference type="RefSeq" id="XP_002772382.1">
    <property type="nucleotide sequence ID" value="XM_002772336.1"/>
</dbReference>
<feature type="transmembrane region" description="Helical" evidence="5">
    <location>
        <begin position="150"/>
        <end position="169"/>
    </location>
</feature>
<protein>
    <recommendedName>
        <fullName evidence="8">Lipid droplet-associated hydrolase</fullName>
    </recommendedName>
</protein>
<organism evidence="7">
    <name type="scientific">Perkinsus marinus (strain ATCC 50983 / TXsc)</name>
    <dbReference type="NCBI Taxonomy" id="423536"/>
    <lineage>
        <taxon>Eukaryota</taxon>
        <taxon>Sar</taxon>
        <taxon>Alveolata</taxon>
        <taxon>Perkinsozoa</taxon>
        <taxon>Perkinsea</taxon>
        <taxon>Perkinsida</taxon>
        <taxon>Perkinsidae</taxon>
        <taxon>Perkinsus</taxon>
    </lineage>
</organism>
<proteinExistence type="inferred from homology"/>
<evidence type="ECO:0000313" key="6">
    <source>
        <dbReference type="EMBL" id="EER04198.1"/>
    </source>
</evidence>
<dbReference type="Gene3D" id="3.40.50.1820">
    <property type="entry name" value="alpha/beta hydrolase"/>
    <property type="match status" value="1"/>
</dbReference>
<dbReference type="OrthoDB" id="435323at2759"/>
<keyword evidence="4" id="KW-0378">Hydrolase</keyword>
<feature type="transmembrane region" description="Helical" evidence="5">
    <location>
        <begin position="204"/>
        <end position="225"/>
    </location>
</feature>
<dbReference type="PANTHER" id="PTHR13390:SF0">
    <property type="entry name" value="LIPID DROPLET-ASSOCIATED HYDROLASE"/>
    <property type="match status" value="1"/>
</dbReference>
<comment type="subcellular location">
    <subcellularLocation>
        <location evidence="1">Lipid droplet</location>
    </subcellularLocation>
</comment>
<dbReference type="GO" id="GO:0016298">
    <property type="term" value="F:lipase activity"/>
    <property type="evidence" value="ECO:0007669"/>
    <property type="project" value="InterPro"/>
</dbReference>
<dbReference type="InParanoid" id="C5LGF1"/>
<keyword evidence="7" id="KW-1185">Reference proteome</keyword>
<gene>
    <name evidence="6" type="ORF">Pmar_PMAR013971</name>
</gene>
<evidence type="ECO:0008006" key="8">
    <source>
        <dbReference type="Google" id="ProtNLM"/>
    </source>
</evidence>
<dbReference type="GeneID" id="9045606"/>
<reference evidence="6 7" key="1">
    <citation type="submission" date="2008-07" db="EMBL/GenBank/DDBJ databases">
        <authorList>
            <person name="El-Sayed N."/>
            <person name="Caler E."/>
            <person name="Inman J."/>
            <person name="Amedeo P."/>
            <person name="Hass B."/>
            <person name="Wortman J."/>
        </authorList>
    </citation>
    <scope>NUCLEOTIDE SEQUENCE [LARGE SCALE GENOMIC DNA]</scope>
    <source>
        <strain evidence="7">ATCC 50983 / TXsc</strain>
    </source>
</reference>
<dbReference type="GO" id="GO:0005811">
    <property type="term" value="C:lipid droplet"/>
    <property type="evidence" value="ECO:0007669"/>
    <property type="project" value="UniProtKB-SubCell"/>
</dbReference>
<name>C5LGF1_PERM5</name>
<keyword evidence="3" id="KW-0551">Lipid droplet</keyword>
<keyword evidence="5" id="KW-1133">Transmembrane helix</keyword>
<dbReference type="InterPro" id="IPR019363">
    <property type="entry name" value="LDAH"/>
</dbReference>
<dbReference type="Proteomes" id="UP000007800">
    <property type="component" value="Unassembled WGS sequence"/>
</dbReference>
<evidence type="ECO:0000256" key="3">
    <source>
        <dbReference type="ARBA" id="ARBA00022677"/>
    </source>
</evidence>
<comment type="similarity">
    <text evidence="2">Belongs to the AB hydrolase superfamily. LDAH family.</text>
</comment>
<dbReference type="ESTHER" id="9alve-c5lgf1">
    <property type="family name" value="LIDHydrolase"/>
</dbReference>
<evidence type="ECO:0000256" key="5">
    <source>
        <dbReference type="SAM" id="Phobius"/>
    </source>
</evidence>
<dbReference type="GO" id="GO:0019915">
    <property type="term" value="P:lipid storage"/>
    <property type="evidence" value="ECO:0007669"/>
    <property type="project" value="InterPro"/>
</dbReference>
<dbReference type="EMBL" id="GG681826">
    <property type="protein sequence ID" value="EER04198.1"/>
    <property type="molecule type" value="Genomic_DNA"/>
</dbReference>
<dbReference type="InterPro" id="IPR029058">
    <property type="entry name" value="AB_hydrolase_fold"/>
</dbReference>
<evidence type="ECO:0000256" key="2">
    <source>
        <dbReference type="ARBA" id="ARBA00008300"/>
    </source>
</evidence>
<dbReference type="PANTHER" id="PTHR13390">
    <property type="entry name" value="LIPASE"/>
    <property type="match status" value="1"/>
</dbReference>
<evidence type="ECO:0000313" key="7">
    <source>
        <dbReference type="Proteomes" id="UP000007800"/>
    </source>
</evidence>
<dbReference type="OMA" id="LAPTICR"/>
<keyword evidence="5" id="KW-0812">Transmembrane</keyword>
<evidence type="ECO:0000256" key="1">
    <source>
        <dbReference type="ARBA" id="ARBA00004502"/>
    </source>
</evidence>